<dbReference type="Gene3D" id="3.30.870.10">
    <property type="entry name" value="Endonuclease Chain A"/>
    <property type="match status" value="2"/>
</dbReference>
<comment type="similarity">
    <text evidence="2">Belongs to the phospholipase D family.</text>
</comment>
<dbReference type="AlphaFoldDB" id="A0A543Q1W4"/>
<feature type="domain" description="Phospholipase D-like" evidence="7">
    <location>
        <begin position="14"/>
        <end position="148"/>
    </location>
</feature>
<evidence type="ECO:0000259" key="7">
    <source>
        <dbReference type="Pfam" id="PF13091"/>
    </source>
</evidence>
<comment type="caution">
    <text evidence="8">The sequence shown here is derived from an EMBL/GenBank/DDBJ whole genome shotgun (WGS) entry which is preliminary data.</text>
</comment>
<dbReference type="GO" id="GO:0016740">
    <property type="term" value="F:transferase activity"/>
    <property type="evidence" value="ECO:0007669"/>
    <property type="project" value="UniProtKB-KW"/>
</dbReference>
<evidence type="ECO:0000313" key="9">
    <source>
        <dbReference type="Proteomes" id="UP000315403"/>
    </source>
</evidence>
<accession>A0A543Q1W4</accession>
<comment type="catalytic activity">
    <reaction evidence="1">
        <text>a 1,2-diacyl-sn-glycero-3-phosphocholine + H2O = a 1,2-diacyl-sn-glycero-3-phosphate + choline + H(+)</text>
        <dbReference type="Rhea" id="RHEA:14445"/>
        <dbReference type="ChEBI" id="CHEBI:15354"/>
        <dbReference type="ChEBI" id="CHEBI:15377"/>
        <dbReference type="ChEBI" id="CHEBI:15378"/>
        <dbReference type="ChEBI" id="CHEBI:57643"/>
        <dbReference type="ChEBI" id="CHEBI:58608"/>
        <dbReference type="EC" id="3.1.4.4"/>
    </reaction>
</comment>
<proteinExistence type="inferred from homology"/>
<evidence type="ECO:0000256" key="5">
    <source>
        <dbReference type="ARBA" id="ARBA00022963"/>
    </source>
</evidence>
<keyword evidence="8" id="KW-0808">Transferase</keyword>
<dbReference type="PANTHER" id="PTHR43856:SF1">
    <property type="entry name" value="MITOCHONDRIAL CARDIOLIPIN HYDROLASE"/>
    <property type="match status" value="1"/>
</dbReference>
<dbReference type="InterPro" id="IPR051406">
    <property type="entry name" value="PLD_domain"/>
</dbReference>
<dbReference type="GO" id="GO:0016042">
    <property type="term" value="P:lipid catabolic process"/>
    <property type="evidence" value="ECO:0007669"/>
    <property type="project" value="UniProtKB-KW"/>
</dbReference>
<dbReference type="PANTHER" id="PTHR43856">
    <property type="entry name" value="CARDIOLIPIN HYDROLASE"/>
    <property type="match status" value="1"/>
</dbReference>
<dbReference type="GO" id="GO:0004630">
    <property type="term" value="F:phospholipase D activity"/>
    <property type="evidence" value="ECO:0007669"/>
    <property type="project" value="UniProtKB-EC"/>
</dbReference>
<reference evidence="8 9" key="1">
    <citation type="submission" date="2019-03" db="EMBL/GenBank/DDBJ databases">
        <title>New insights into Acidothiobacillus thiooxidans sulfur metabolism through coupled gene expression, solution geochemistry, microscopy and spectroscopy analyses.</title>
        <authorList>
            <person name="Camacho D."/>
            <person name="Frazao R."/>
            <person name="Fouillen A."/>
            <person name="Nanci A."/>
            <person name="Lang B.F."/>
            <person name="Apte S.C."/>
            <person name="Baron C."/>
            <person name="Warren L.A."/>
        </authorList>
    </citation>
    <scope>NUCLEOTIDE SEQUENCE [LARGE SCALE GENOMIC DNA]</scope>
    <source>
        <strain evidence="8 9">ATCC 19377</strain>
    </source>
</reference>
<evidence type="ECO:0000256" key="3">
    <source>
        <dbReference type="ARBA" id="ARBA00012027"/>
    </source>
</evidence>
<protein>
    <recommendedName>
        <fullName evidence="3">phospholipase D</fullName>
        <ecNumber evidence="3">3.1.4.4</ecNumber>
    </recommendedName>
</protein>
<dbReference type="EMBL" id="SZUV01000001">
    <property type="protein sequence ID" value="TQN50313.1"/>
    <property type="molecule type" value="Genomic_DNA"/>
</dbReference>
<keyword evidence="6" id="KW-0443">Lipid metabolism</keyword>
<dbReference type="InterPro" id="IPR025202">
    <property type="entry name" value="PLD-like_dom"/>
</dbReference>
<sequence length="296" mass="33418">MHVYTEPYAGTAPIVQLIQSARKEVNLEVYFLSDRKILNALKAANERGVKVRIILEKKPYKMPAWKISREMREAQATGAAVQWAPYRFTSHGSYWAFDHAKFECDLHACEIGSANYGWDDFHRNRDYLVTTKNPRIVSAANAVFNADWNNRHAPAYAHQVLVLSPGTSAAQLLKVINQPGPIDIESEEMGPYRPTLDAIAAKGHLARVILPASISWEDKKDVAYLRRHGVQVRLMPVRPTYIHAKMLCGSQLGFVGSENFSQTSLENNREMGLMIRNAANLQKLRAQFNRDWQAAG</sequence>
<keyword evidence="5" id="KW-0442">Lipid degradation</keyword>
<dbReference type="EC" id="3.1.4.4" evidence="3"/>
<evidence type="ECO:0000256" key="6">
    <source>
        <dbReference type="ARBA" id="ARBA00023098"/>
    </source>
</evidence>
<dbReference type="Proteomes" id="UP000315403">
    <property type="component" value="Unassembled WGS sequence"/>
</dbReference>
<evidence type="ECO:0000256" key="4">
    <source>
        <dbReference type="ARBA" id="ARBA00022801"/>
    </source>
</evidence>
<keyword evidence="4" id="KW-0378">Hydrolase</keyword>
<dbReference type="SUPFAM" id="SSF56024">
    <property type="entry name" value="Phospholipase D/nuclease"/>
    <property type="match status" value="2"/>
</dbReference>
<feature type="domain" description="Phospholipase D-like" evidence="7">
    <location>
        <begin position="196"/>
        <end position="292"/>
    </location>
</feature>
<evidence type="ECO:0000256" key="1">
    <source>
        <dbReference type="ARBA" id="ARBA00000798"/>
    </source>
</evidence>
<name>A0A543Q1W4_ACITH</name>
<dbReference type="Pfam" id="PF13091">
    <property type="entry name" value="PLDc_2"/>
    <property type="match status" value="2"/>
</dbReference>
<gene>
    <name evidence="8" type="ORF">DLNHIDIE_00166</name>
</gene>
<organism evidence="8 9">
    <name type="scientific">Acidithiobacillus thiooxidans ATCC 19377</name>
    <dbReference type="NCBI Taxonomy" id="637390"/>
    <lineage>
        <taxon>Bacteria</taxon>
        <taxon>Pseudomonadati</taxon>
        <taxon>Pseudomonadota</taxon>
        <taxon>Acidithiobacillia</taxon>
        <taxon>Acidithiobacillales</taxon>
        <taxon>Acidithiobacillaceae</taxon>
        <taxon>Acidithiobacillus</taxon>
    </lineage>
</organism>
<dbReference type="GO" id="GO:0016891">
    <property type="term" value="F:RNA endonuclease activity producing 5'-phosphomonoesters, hydrolytic mechanism"/>
    <property type="evidence" value="ECO:0007669"/>
    <property type="project" value="TreeGrafter"/>
</dbReference>
<dbReference type="CDD" id="cd09128">
    <property type="entry name" value="PLDc_unchar1_2"/>
    <property type="match status" value="1"/>
</dbReference>
<evidence type="ECO:0000313" key="8">
    <source>
        <dbReference type="EMBL" id="TQN50313.1"/>
    </source>
</evidence>
<dbReference type="RefSeq" id="WP_142086160.1">
    <property type="nucleotide sequence ID" value="NZ_SZUV01000001.1"/>
</dbReference>
<evidence type="ECO:0000256" key="2">
    <source>
        <dbReference type="ARBA" id="ARBA00008664"/>
    </source>
</evidence>